<dbReference type="Proteomes" id="UP000054621">
    <property type="component" value="Unassembled WGS sequence"/>
</dbReference>
<organism evidence="2 3">
    <name type="scientific">Legionella sainthelensi</name>
    <dbReference type="NCBI Taxonomy" id="28087"/>
    <lineage>
        <taxon>Bacteria</taxon>
        <taxon>Pseudomonadati</taxon>
        <taxon>Pseudomonadota</taxon>
        <taxon>Gammaproteobacteria</taxon>
        <taxon>Legionellales</taxon>
        <taxon>Legionellaceae</taxon>
        <taxon>Legionella</taxon>
    </lineage>
</organism>
<sequence length="147" mass="17311">MGYPVGRRRTHSLMKEAKVFVRYRKKYKVTTNSKHKQPVYENVLNRQFHVAEANIAYVSDITYVWTQEGWLYLAVVMDLFSRKIRGWSMSSRMKASLVCDALYMAIWQRKTSPGLSEFRVRTGSIHECFIKSNSLNHIMLICFYRAS</sequence>
<protein>
    <submittedName>
        <fullName evidence="2">Integrase</fullName>
    </submittedName>
</protein>
<dbReference type="InterPro" id="IPR050900">
    <property type="entry name" value="Transposase_IS3/IS150/IS904"/>
</dbReference>
<feature type="domain" description="Integrase catalytic" evidence="1">
    <location>
        <begin position="53"/>
        <end position="112"/>
    </location>
</feature>
<comment type="caution">
    <text evidence="2">The sequence shown here is derived from an EMBL/GenBank/DDBJ whole genome shotgun (WGS) entry which is preliminary data.</text>
</comment>
<dbReference type="InterPro" id="IPR036397">
    <property type="entry name" value="RNaseH_sf"/>
</dbReference>
<dbReference type="InterPro" id="IPR012337">
    <property type="entry name" value="RNaseH-like_sf"/>
</dbReference>
<evidence type="ECO:0000259" key="1">
    <source>
        <dbReference type="Pfam" id="PF00665"/>
    </source>
</evidence>
<evidence type="ECO:0000313" key="3">
    <source>
        <dbReference type="Proteomes" id="UP000054621"/>
    </source>
</evidence>
<dbReference type="GO" id="GO:0003676">
    <property type="term" value="F:nucleic acid binding"/>
    <property type="evidence" value="ECO:0007669"/>
    <property type="project" value="InterPro"/>
</dbReference>
<dbReference type="EMBL" id="LNYV01000005">
    <property type="protein sequence ID" value="KTD59636.1"/>
    <property type="molecule type" value="Genomic_DNA"/>
</dbReference>
<reference evidence="2 3" key="1">
    <citation type="submission" date="2015-11" db="EMBL/GenBank/DDBJ databases">
        <title>Genomic analysis of 38 Legionella species identifies large and diverse effector repertoires.</title>
        <authorList>
            <person name="Burstein D."/>
            <person name="Amaro F."/>
            <person name="Zusman T."/>
            <person name="Lifshitz Z."/>
            <person name="Cohen O."/>
            <person name="Gilbert J.A."/>
            <person name="Pupko T."/>
            <person name="Shuman H.A."/>
            <person name="Segal G."/>
        </authorList>
    </citation>
    <scope>NUCLEOTIDE SEQUENCE [LARGE SCALE GENOMIC DNA]</scope>
    <source>
        <strain evidence="2 3">Mt.St.Helens-4</strain>
    </source>
</reference>
<dbReference type="Pfam" id="PF00665">
    <property type="entry name" value="rve"/>
    <property type="match status" value="1"/>
</dbReference>
<dbReference type="PANTHER" id="PTHR46889:SF4">
    <property type="entry name" value="TRANSPOSASE INSO FOR INSERTION SEQUENCE ELEMENT IS911B-RELATED"/>
    <property type="match status" value="1"/>
</dbReference>
<dbReference type="InterPro" id="IPR001584">
    <property type="entry name" value="Integrase_cat-core"/>
</dbReference>
<name>A0A0W0YS35_9GAMM</name>
<dbReference type="SUPFAM" id="SSF53098">
    <property type="entry name" value="Ribonuclease H-like"/>
    <property type="match status" value="1"/>
</dbReference>
<gene>
    <name evidence="2" type="ORF">Lsai_0547</name>
</gene>
<dbReference type="STRING" id="28087.Lsai_0547"/>
<accession>A0A0W0YS35</accession>
<dbReference type="GO" id="GO:0015074">
    <property type="term" value="P:DNA integration"/>
    <property type="evidence" value="ECO:0007669"/>
    <property type="project" value="InterPro"/>
</dbReference>
<evidence type="ECO:0000313" key="2">
    <source>
        <dbReference type="EMBL" id="KTD59636.1"/>
    </source>
</evidence>
<dbReference type="AlphaFoldDB" id="A0A0W0YS35"/>
<dbReference type="PATRIC" id="fig|28087.4.peg.585"/>
<dbReference type="Gene3D" id="3.30.420.10">
    <property type="entry name" value="Ribonuclease H-like superfamily/Ribonuclease H"/>
    <property type="match status" value="1"/>
</dbReference>
<dbReference type="eggNOG" id="COG2801">
    <property type="taxonomic scope" value="Bacteria"/>
</dbReference>
<dbReference type="PANTHER" id="PTHR46889">
    <property type="entry name" value="TRANSPOSASE INSF FOR INSERTION SEQUENCE IS3B-RELATED"/>
    <property type="match status" value="1"/>
</dbReference>
<proteinExistence type="predicted"/>